<keyword evidence="5" id="KW-1185">Reference proteome</keyword>
<keyword evidence="2" id="KW-0274">FAD</keyword>
<evidence type="ECO:0000256" key="1">
    <source>
        <dbReference type="ARBA" id="ARBA00022630"/>
    </source>
</evidence>
<gene>
    <name evidence="4" type="ORF">HAX54_020481</name>
</gene>
<sequence length="144" mass="17035">MVEKLFLEEERPQMIMEPLGGKLDEISESEISFPHRKGNLYNIQYLVNWSDNSESISSQKIAWMRKLYKKMKPYVANSPRTAYVNYRDLDFGTNQEDYSYSKAKIWGEKYFNGNFKRLAQVKSQVDPNNFFRNEQSIPPYHADS</sequence>
<dbReference type="PANTHER" id="PTHR32448">
    <property type="entry name" value="OS08G0158400 PROTEIN"/>
    <property type="match status" value="1"/>
</dbReference>
<organism evidence="4 5">
    <name type="scientific">Datura stramonium</name>
    <name type="common">Jimsonweed</name>
    <name type="synonym">Common thornapple</name>
    <dbReference type="NCBI Taxonomy" id="4076"/>
    <lineage>
        <taxon>Eukaryota</taxon>
        <taxon>Viridiplantae</taxon>
        <taxon>Streptophyta</taxon>
        <taxon>Embryophyta</taxon>
        <taxon>Tracheophyta</taxon>
        <taxon>Spermatophyta</taxon>
        <taxon>Magnoliopsida</taxon>
        <taxon>eudicotyledons</taxon>
        <taxon>Gunneridae</taxon>
        <taxon>Pentapetalae</taxon>
        <taxon>asterids</taxon>
        <taxon>lamiids</taxon>
        <taxon>Solanales</taxon>
        <taxon>Solanaceae</taxon>
        <taxon>Solanoideae</taxon>
        <taxon>Datureae</taxon>
        <taxon>Datura</taxon>
    </lineage>
</organism>
<dbReference type="InterPro" id="IPR012951">
    <property type="entry name" value="BBE"/>
</dbReference>
<protein>
    <recommendedName>
        <fullName evidence="3">Berberine/berberine-like domain-containing protein</fullName>
    </recommendedName>
</protein>
<accession>A0ABS8S2J0</accession>
<proteinExistence type="predicted"/>
<dbReference type="EMBL" id="JACEIK010000247">
    <property type="protein sequence ID" value="MCD7453316.1"/>
    <property type="molecule type" value="Genomic_DNA"/>
</dbReference>
<evidence type="ECO:0000313" key="4">
    <source>
        <dbReference type="EMBL" id="MCD7453316.1"/>
    </source>
</evidence>
<dbReference type="Pfam" id="PF08031">
    <property type="entry name" value="BBE"/>
    <property type="match status" value="1"/>
</dbReference>
<dbReference type="Proteomes" id="UP000823775">
    <property type="component" value="Unassembled WGS sequence"/>
</dbReference>
<evidence type="ECO:0000259" key="3">
    <source>
        <dbReference type="Pfam" id="PF08031"/>
    </source>
</evidence>
<keyword evidence="1" id="KW-0285">Flavoprotein</keyword>
<dbReference type="Gene3D" id="3.40.462.20">
    <property type="match status" value="1"/>
</dbReference>
<reference evidence="4 5" key="1">
    <citation type="journal article" date="2021" name="BMC Genomics">
        <title>Datura genome reveals duplications of psychoactive alkaloid biosynthetic genes and high mutation rate following tissue culture.</title>
        <authorList>
            <person name="Rajewski A."/>
            <person name="Carter-House D."/>
            <person name="Stajich J."/>
            <person name="Litt A."/>
        </authorList>
    </citation>
    <scope>NUCLEOTIDE SEQUENCE [LARGE SCALE GENOMIC DNA]</scope>
    <source>
        <strain evidence="4">AR-01</strain>
    </source>
</reference>
<feature type="domain" description="Berberine/berberine-like" evidence="3">
    <location>
        <begin position="82"/>
        <end position="138"/>
    </location>
</feature>
<evidence type="ECO:0000256" key="2">
    <source>
        <dbReference type="ARBA" id="ARBA00022827"/>
    </source>
</evidence>
<comment type="caution">
    <text evidence="4">The sequence shown here is derived from an EMBL/GenBank/DDBJ whole genome shotgun (WGS) entry which is preliminary data.</text>
</comment>
<evidence type="ECO:0000313" key="5">
    <source>
        <dbReference type="Proteomes" id="UP000823775"/>
    </source>
</evidence>
<name>A0ABS8S2J0_DATST</name>